<evidence type="ECO:0000256" key="2">
    <source>
        <dbReference type="ARBA" id="ARBA00022827"/>
    </source>
</evidence>
<accession>A0A4Q7YBC1</accession>
<feature type="domain" description="FAD-binding PCMH-type" evidence="4">
    <location>
        <begin position="1"/>
        <end position="174"/>
    </location>
</feature>
<name>A0A4Q7YBC1_9ACTN</name>
<dbReference type="Gene3D" id="3.30.390.50">
    <property type="entry name" value="CO dehydrogenase flavoprotein, C-terminal domain"/>
    <property type="match status" value="1"/>
</dbReference>
<dbReference type="InterPro" id="IPR016169">
    <property type="entry name" value="FAD-bd_PCMH_sub2"/>
</dbReference>
<dbReference type="AlphaFoldDB" id="A0A4Q7YBC1"/>
<reference evidence="5 6" key="1">
    <citation type="submission" date="2019-02" db="EMBL/GenBank/DDBJ databases">
        <title>Sequencing the genomes of 1000 actinobacteria strains.</title>
        <authorList>
            <person name="Klenk H.-P."/>
        </authorList>
    </citation>
    <scope>NUCLEOTIDE SEQUENCE [LARGE SCALE GENOMIC DNA]</scope>
    <source>
        <strain evidence="5 6">DSM 44509</strain>
    </source>
</reference>
<dbReference type="PANTHER" id="PTHR42659">
    <property type="entry name" value="XANTHINE DEHYDROGENASE SUBUNIT C-RELATED"/>
    <property type="match status" value="1"/>
</dbReference>
<dbReference type="InterPro" id="IPR051312">
    <property type="entry name" value="Diverse_Substr_Oxidored"/>
</dbReference>
<evidence type="ECO:0000256" key="1">
    <source>
        <dbReference type="ARBA" id="ARBA00022630"/>
    </source>
</evidence>
<dbReference type="Pfam" id="PF00941">
    <property type="entry name" value="FAD_binding_5"/>
    <property type="match status" value="1"/>
</dbReference>
<dbReference type="Gene3D" id="3.30.465.10">
    <property type="match status" value="1"/>
</dbReference>
<dbReference type="InterPro" id="IPR016167">
    <property type="entry name" value="FAD-bd_PCMH_sub1"/>
</dbReference>
<dbReference type="InterPro" id="IPR036318">
    <property type="entry name" value="FAD-bd_PCMH-like_sf"/>
</dbReference>
<dbReference type="Gene3D" id="3.30.43.10">
    <property type="entry name" value="Uridine Diphospho-n-acetylenolpyruvylglucosamine Reductase, domain 2"/>
    <property type="match status" value="1"/>
</dbReference>
<dbReference type="EMBL" id="SHKV01000001">
    <property type="protein sequence ID" value="RZU33459.1"/>
    <property type="molecule type" value="Genomic_DNA"/>
</dbReference>
<dbReference type="Proteomes" id="UP000292507">
    <property type="component" value="Unassembled WGS sequence"/>
</dbReference>
<keyword evidence="1" id="KW-0285">Flavoprotein</keyword>
<dbReference type="GO" id="GO:0016491">
    <property type="term" value="F:oxidoreductase activity"/>
    <property type="evidence" value="ECO:0007669"/>
    <property type="project" value="UniProtKB-KW"/>
</dbReference>
<evidence type="ECO:0000313" key="5">
    <source>
        <dbReference type="EMBL" id="RZU33459.1"/>
    </source>
</evidence>
<evidence type="ECO:0000259" key="4">
    <source>
        <dbReference type="PROSITE" id="PS51387"/>
    </source>
</evidence>
<keyword evidence="3" id="KW-0560">Oxidoreductase</keyword>
<keyword evidence="2" id="KW-0274">FAD</keyword>
<dbReference type="GO" id="GO:0071949">
    <property type="term" value="F:FAD binding"/>
    <property type="evidence" value="ECO:0007669"/>
    <property type="project" value="InterPro"/>
</dbReference>
<dbReference type="OrthoDB" id="9793944at2"/>
<proteinExistence type="predicted"/>
<protein>
    <submittedName>
        <fullName evidence="5">Carbon-monoxide dehydrogenase medium subunit</fullName>
    </submittedName>
</protein>
<comment type="caution">
    <text evidence="5">The sequence shown here is derived from an EMBL/GenBank/DDBJ whole genome shotgun (WGS) entry which is preliminary data.</text>
</comment>
<evidence type="ECO:0000313" key="6">
    <source>
        <dbReference type="Proteomes" id="UP000292507"/>
    </source>
</evidence>
<gene>
    <name evidence="5" type="ORF">BKA19_3188</name>
</gene>
<dbReference type="InterPro" id="IPR002346">
    <property type="entry name" value="Mopterin_DH_FAD-bd"/>
</dbReference>
<dbReference type="RefSeq" id="WP_130504272.1">
    <property type="nucleotide sequence ID" value="NZ_POQT01000002.1"/>
</dbReference>
<dbReference type="SUPFAM" id="SSF56176">
    <property type="entry name" value="FAD-binding/transporter-associated domain-like"/>
    <property type="match status" value="1"/>
</dbReference>
<dbReference type="PANTHER" id="PTHR42659:SF2">
    <property type="entry name" value="XANTHINE DEHYDROGENASE SUBUNIT C-RELATED"/>
    <property type="match status" value="1"/>
</dbReference>
<dbReference type="InterPro" id="IPR016166">
    <property type="entry name" value="FAD-bd_PCMH"/>
</dbReference>
<sequence length="287" mass="30329">MKFLRPETLGEAAALAREHEDAKFISGGTAVVLMLQQRLIFPTHLISLTGVTDVPGWREVRRTETGLRIGGGVLLSAVARSAHVRELAPSLASAAGVVGNARIRNQATTGGNVAESDYASDPPSVLVSLGATVEVDDGTAARIVPAAEMFTDFFTTDLRTGEVVTAVHVPAAGPGSHASYTKFCSRSAEDRPCVGVATAARLQDGVLASLEVVLGAVAAIPQRWPEVTRAALGRPLDEQVAQEVAEEYAMLVDPIDDHRGSAWYRREMVRVQVRRSLLELAGDGGAA</sequence>
<dbReference type="Pfam" id="PF03450">
    <property type="entry name" value="CO_deh_flav_C"/>
    <property type="match status" value="1"/>
</dbReference>
<dbReference type="SUPFAM" id="SSF55447">
    <property type="entry name" value="CO dehydrogenase flavoprotein C-terminal domain-like"/>
    <property type="match status" value="1"/>
</dbReference>
<organism evidence="5 6">
    <name type="scientific">Blastococcus saxobsidens</name>
    <dbReference type="NCBI Taxonomy" id="138336"/>
    <lineage>
        <taxon>Bacteria</taxon>
        <taxon>Bacillati</taxon>
        <taxon>Actinomycetota</taxon>
        <taxon>Actinomycetes</taxon>
        <taxon>Geodermatophilales</taxon>
        <taxon>Geodermatophilaceae</taxon>
        <taxon>Blastococcus</taxon>
    </lineage>
</organism>
<dbReference type="SMART" id="SM01092">
    <property type="entry name" value="CO_deh_flav_C"/>
    <property type="match status" value="1"/>
</dbReference>
<evidence type="ECO:0000256" key="3">
    <source>
        <dbReference type="ARBA" id="ARBA00023002"/>
    </source>
</evidence>
<keyword evidence="6" id="KW-1185">Reference proteome</keyword>
<dbReference type="PROSITE" id="PS51387">
    <property type="entry name" value="FAD_PCMH"/>
    <property type="match status" value="1"/>
</dbReference>
<dbReference type="InterPro" id="IPR036683">
    <property type="entry name" value="CO_DH_flav_C_dom_sf"/>
</dbReference>
<dbReference type="InterPro" id="IPR005107">
    <property type="entry name" value="CO_DH_flav_C"/>
</dbReference>